<dbReference type="EMBL" id="SACP01000032">
    <property type="protein sequence ID" value="RVU14301.1"/>
    <property type="molecule type" value="Genomic_DNA"/>
</dbReference>
<sequence length="545" mass="59531">MASDGSPAAHEADRARRDTISDALRRTARRYRDRTALSFAGRSWSFSALDRAVDRVARGLLDAGLGRGDRLAALGRNSDAYLILWLACARAGIIHVPVNYALTGRELRYVVEQSGARALIADPKLEGNAREALGERPSPWFATLFDGNGLDVLRLASADNDVPAVEVALDEADVVQLLYTSGTTAAPKGAMMTSRGLLAEYLSCILALDFGPGDRALAALPLYHTAQMHAFTMPQLLAGAETVLIEAPAPETCLRLIEEHRLTSFFAPPTVWISLLRCPDFPKRDLTSLRHIYYGASIMPVPVLEELRARLPGARPYNCYGQSEIAPLATVLRPEEHDARPASCGRPVFNVETRIVDEALRDVAPGERGEIVHRSPQLMAGYWDKPEETAEAFRGGWFHSGDVGIMDEEGYITVVDRVKDVIKTGGTIVASREVEEVLFTHPGVSEVAVIALPHPKWIEAVTAVVVMRPGHEAGADELIAHCRTGLAPFKVPKRVLFQDDLPRNTAGKLLKRELRTLYADLDWSADEGRAAPAPEAARPEAAREH</sequence>
<name>A0A437NW98_9HYPH</name>
<dbReference type="Pfam" id="PF00501">
    <property type="entry name" value="AMP-binding"/>
    <property type="match status" value="1"/>
</dbReference>
<evidence type="ECO:0000259" key="6">
    <source>
        <dbReference type="Pfam" id="PF00501"/>
    </source>
</evidence>
<protein>
    <recommendedName>
        <fullName evidence="5">3-methylmercaptopropionyl-CoA ligase</fullName>
        <ecNumber evidence="4">6.2.1.44</ecNumber>
    </recommendedName>
</protein>
<dbReference type="InterPro" id="IPR025110">
    <property type="entry name" value="AMP-bd_C"/>
</dbReference>
<evidence type="ECO:0000313" key="9">
    <source>
        <dbReference type="Proteomes" id="UP000286997"/>
    </source>
</evidence>
<dbReference type="InterPro" id="IPR045851">
    <property type="entry name" value="AMP-bd_C_sf"/>
</dbReference>
<evidence type="ECO:0000256" key="3">
    <source>
        <dbReference type="ARBA" id="ARBA00051915"/>
    </source>
</evidence>
<keyword evidence="9" id="KW-1185">Reference proteome</keyword>
<proteinExistence type="inferred from homology"/>
<dbReference type="EC" id="6.2.1.44" evidence="4"/>
<dbReference type="PANTHER" id="PTHR43767">
    <property type="entry name" value="LONG-CHAIN-FATTY-ACID--COA LIGASE"/>
    <property type="match status" value="1"/>
</dbReference>
<dbReference type="FunFam" id="3.30.300.30:FF:000008">
    <property type="entry name" value="2,3-dihydroxybenzoate-AMP ligase"/>
    <property type="match status" value="1"/>
</dbReference>
<dbReference type="RefSeq" id="WP_127733348.1">
    <property type="nucleotide sequence ID" value="NZ_SACP01000032.1"/>
</dbReference>
<organism evidence="8 9">
    <name type="scientific">Methylobacterium oryzihabitans</name>
    <dbReference type="NCBI Taxonomy" id="2499852"/>
    <lineage>
        <taxon>Bacteria</taxon>
        <taxon>Pseudomonadati</taxon>
        <taxon>Pseudomonadota</taxon>
        <taxon>Alphaproteobacteria</taxon>
        <taxon>Hyphomicrobiales</taxon>
        <taxon>Methylobacteriaceae</taxon>
        <taxon>Methylobacterium</taxon>
    </lineage>
</organism>
<feature type="domain" description="AMP-binding enzyme C-terminal" evidence="7">
    <location>
        <begin position="433"/>
        <end position="508"/>
    </location>
</feature>
<dbReference type="Proteomes" id="UP000286997">
    <property type="component" value="Unassembled WGS sequence"/>
</dbReference>
<reference evidence="8 9" key="1">
    <citation type="submission" date="2019-01" db="EMBL/GenBank/DDBJ databases">
        <authorList>
            <person name="Chen W.-M."/>
        </authorList>
    </citation>
    <scope>NUCLEOTIDE SEQUENCE [LARGE SCALE GENOMIC DNA]</scope>
    <source>
        <strain evidence="8 9">TER-1</strain>
    </source>
</reference>
<dbReference type="InterPro" id="IPR042099">
    <property type="entry name" value="ANL_N_sf"/>
</dbReference>
<dbReference type="Gene3D" id="3.40.50.12780">
    <property type="entry name" value="N-terminal domain of ligase-like"/>
    <property type="match status" value="1"/>
</dbReference>
<dbReference type="OrthoDB" id="9803968at2"/>
<evidence type="ECO:0000256" key="4">
    <source>
        <dbReference type="ARBA" id="ARBA00066616"/>
    </source>
</evidence>
<dbReference type="CDD" id="cd17631">
    <property type="entry name" value="FACL_FadD13-like"/>
    <property type="match status" value="1"/>
</dbReference>
<evidence type="ECO:0000259" key="7">
    <source>
        <dbReference type="Pfam" id="PF13193"/>
    </source>
</evidence>
<comment type="similarity">
    <text evidence="1">Belongs to the ATP-dependent AMP-binding enzyme family.</text>
</comment>
<dbReference type="InterPro" id="IPR000873">
    <property type="entry name" value="AMP-dep_synth/lig_dom"/>
</dbReference>
<gene>
    <name evidence="8" type="ORF">EOE48_23660</name>
</gene>
<feature type="domain" description="AMP-dependent synthetase/ligase" evidence="6">
    <location>
        <begin position="24"/>
        <end position="383"/>
    </location>
</feature>
<accession>A0A437NW98</accession>
<dbReference type="InterPro" id="IPR050237">
    <property type="entry name" value="ATP-dep_AMP-bd_enzyme"/>
</dbReference>
<dbReference type="NCBIfam" id="NF006182">
    <property type="entry name" value="PRK08316.1"/>
    <property type="match status" value="1"/>
</dbReference>
<dbReference type="GO" id="GO:0016878">
    <property type="term" value="F:acid-thiol ligase activity"/>
    <property type="evidence" value="ECO:0007669"/>
    <property type="project" value="UniProtKB-ARBA"/>
</dbReference>
<evidence type="ECO:0000256" key="2">
    <source>
        <dbReference type="ARBA" id="ARBA00022598"/>
    </source>
</evidence>
<evidence type="ECO:0000313" key="8">
    <source>
        <dbReference type="EMBL" id="RVU14301.1"/>
    </source>
</evidence>
<dbReference type="AlphaFoldDB" id="A0A437NW98"/>
<dbReference type="Gene3D" id="3.30.300.30">
    <property type="match status" value="1"/>
</dbReference>
<keyword evidence="2" id="KW-0436">Ligase</keyword>
<dbReference type="SUPFAM" id="SSF56801">
    <property type="entry name" value="Acetyl-CoA synthetase-like"/>
    <property type="match status" value="1"/>
</dbReference>
<dbReference type="Pfam" id="PF13193">
    <property type="entry name" value="AMP-binding_C"/>
    <property type="match status" value="1"/>
</dbReference>
<evidence type="ECO:0000256" key="1">
    <source>
        <dbReference type="ARBA" id="ARBA00006432"/>
    </source>
</evidence>
<dbReference type="PANTHER" id="PTHR43767:SF1">
    <property type="entry name" value="NONRIBOSOMAL PEPTIDE SYNTHASE PES1 (EUROFUNG)-RELATED"/>
    <property type="match status" value="1"/>
</dbReference>
<comment type="catalytic activity">
    <reaction evidence="3">
        <text>3-(methylsulfanyl)propanoate + ATP + CoA = 3-(methylsulfanyl)propanoyl-CoA + AMP + diphosphate</text>
        <dbReference type="Rhea" id="RHEA:43052"/>
        <dbReference type="ChEBI" id="CHEBI:30616"/>
        <dbReference type="ChEBI" id="CHEBI:33019"/>
        <dbReference type="ChEBI" id="CHEBI:49016"/>
        <dbReference type="ChEBI" id="CHEBI:57287"/>
        <dbReference type="ChEBI" id="CHEBI:82815"/>
        <dbReference type="ChEBI" id="CHEBI:456215"/>
        <dbReference type="EC" id="6.2.1.44"/>
    </reaction>
    <physiologicalReaction direction="left-to-right" evidence="3">
        <dbReference type="Rhea" id="RHEA:43053"/>
    </physiologicalReaction>
</comment>
<evidence type="ECO:0000256" key="5">
    <source>
        <dbReference type="ARBA" id="ARBA00067668"/>
    </source>
</evidence>
<comment type="caution">
    <text evidence="8">The sequence shown here is derived from an EMBL/GenBank/DDBJ whole genome shotgun (WGS) entry which is preliminary data.</text>
</comment>